<feature type="transmembrane region" description="Helical" evidence="1">
    <location>
        <begin position="93"/>
        <end position="119"/>
    </location>
</feature>
<feature type="transmembrane region" description="Helical" evidence="1">
    <location>
        <begin position="140"/>
        <end position="168"/>
    </location>
</feature>
<feature type="transmembrane region" description="Helical" evidence="1">
    <location>
        <begin position="26"/>
        <end position="48"/>
    </location>
</feature>
<accession>A0AAD7QDI4</accession>
<gene>
    <name evidence="2" type="ORF">O6P43_002919</name>
</gene>
<name>A0AAD7QDI4_QUISA</name>
<dbReference type="PANTHER" id="PTHR33133:SF1">
    <property type="entry name" value="EXPRESSED PROTEIN-RELATED"/>
    <property type="match status" value="1"/>
</dbReference>
<proteinExistence type="predicted"/>
<dbReference type="KEGG" id="qsa:O6P43_002919"/>
<keyword evidence="3" id="KW-1185">Reference proteome</keyword>
<feature type="transmembrane region" description="Helical" evidence="1">
    <location>
        <begin position="264"/>
        <end position="290"/>
    </location>
</feature>
<protein>
    <submittedName>
        <fullName evidence="2">Polyadenylate-binding protein 1-B-binding protein</fullName>
    </submittedName>
</protein>
<dbReference type="AlphaFoldDB" id="A0AAD7QDI4"/>
<organism evidence="2 3">
    <name type="scientific">Quillaja saponaria</name>
    <name type="common">Soap bark tree</name>
    <dbReference type="NCBI Taxonomy" id="32244"/>
    <lineage>
        <taxon>Eukaryota</taxon>
        <taxon>Viridiplantae</taxon>
        <taxon>Streptophyta</taxon>
        <taxon>Embryophyta</taxon>
        <taxon>Tracheophyta</taxon>
        <taxon>Spermatophyta</taxon>
        <taxon>Magnoliopsida</taxon>
        <taxon>eudicotyledons</taxon>
        <taxon>Gunneridae</taxon>
        <taxon>Pentapetalae</taxon>
        <taxon>rosids</taxon>
        <taxon>fabids</taxon>
        <taxon>Fabales</taxon>
        <taxon>Quillajaceae</taxon>
        <taxon>Quillaja</taxon>
    </lineage>
</organism>
<keyword evidence="1" id="KW-1133">Transmembrane helix</keyword>
<keyword evidence="1" id="KW-0472">Membrane</keyword>
<sequence>MEFHFLLELAGILGGSQQIFFKHGKLMASITLLTILVNFIFFLCYLFSAEPLIHDFLMKGKSLLLFTLPGSPRYANLLVAMTYDIKIFTAVEWSFIIALYIVSLFSSTVTILASGAAYGRKKFTVKALLSRALKSWKRPLITKFYISLFSEGFILLALQISLPFFLYFNGKSFSISFPGILLILAAFLCMCYLAVVWNLALVFSVLEETYGFEALGKAGHIVKGMKLKGFLLNLLFEVLSSTVLLFVCWKLLNNIHMSKTSQILYVLVEISLICLIKMFLLMGFTIFYHLCKKFHGEEIQFQGSLEYSEVQTEPGVLSVELP</sequence>
<feature type="transmembrane region" description="Helical" evidence="1">
    <location>
        <begin position="227"/>
        <end position="252"/>
    </location>
</feature>
<evidence type="ECO:0000313" key="2">
    <source>
        <dbReference type="EMBL" id="KAJ7979528.1"/>
    </source>
</evidence>
<comment type="caution">
    <text evidence="2">The sequence shown here is derived from an EMBL/GenBank/DDBJ whole genome shotgun (WGS) entry which is preliminary data.</text>
</comment>
<evidence type="ECO:0000256" key="1">
    <source>
        <dbReference type="SAM" id="Phobius"/>
    </source>
</evidence>
<evidence type="ECO:0000313" key="3">
    <source>
        <dbReference type="Proteomes" id="UP001163823"/>
    </source>
</evidence>
<dbReference type="PANTHER" id="PTHR33133">
    <property type="entry name" value="OS08G0107100 PROTEIN-RELATED"/>
    <property type="match status" value="1"/>
</dbReference>
<dbReference type="Proteomes" id="UP001163823">
    <property type="component" value="Chromosome 2"/>
</dbReference>
<dbReference type="EMBL" id="JARAOO010000002">
    <property type="protein sequence ID" value="KAJ7979528.1"/>
    <property type="molecule type" value="Genomic_DNA"/>
</dbReference>
<keyword evidence="1" id="KW-0812">Transmembrane</keyword>
<reference evidence="2" key="1">
    <citation type="journal article" date="2023" name="Science">
        <title>Elucidation of the pathway for biosynthesis of saponin adjuvants from the soapbark tree.</title>
        <authorList>
            <person name="Reed J."/>
            <person name="Orme A."/>
            <person name="El-Demerdash A."/>
            <person name="Owen C."/>
            <person name="Martin L.B.B."/>
            <person name="Misra R.C."/>
            <person name="Kikuchi S."/>
            <person name="Rejzek M."/>
            <person name="Martin A.C."/>
            <person name="Harkess A."/>
            <person name="Leebens-Mack J."/>
            <person name="Louveau T."/>
            <person name="Stephenson M.J."/>
            <person name="Osbourn A."/>
        </authorList>
    </citation>
    <scope>NUCLEOTIDE SEQUENCE</scope>
    <source>
        <strain evidence="2">S10</strain>
    </source>
</reference>
<feature type="transmembrane region" description="Helical" evidence="1">
    <location>
        <begin position="180"/>
        <end position="206"/>
    </location>
</feature>